<name>A0A085MB55_9BILA</name>
<dbReference type="Proteomes" id="UP000030764">
    <property type="component" value="Unassembled WGS sequence"/>
</dbReference>
<reference evidence="1 2" key="1">
    <citation type="journal article" date="2014" name="Nat. Genet.">
        <title>Genome and transcriptome of the porcine whipworm Trichuris suis.</title>
        <authorList>
            <person name="Jex A.R."/>
            <person name="Nejsum P."/>
            <person name="Schwarz E.M."/>
            <person name="Hu L."/>
            <person name="Young N.D."/>
            <person name="Hall R.S."/>
            <person name="Korhonen P.K."/>
            <person name="Liao S."/>
            <person name="Thamsborg S."/>
            <person name="Xia J."/>
            <person name="Xu P."/>
            <person name="Wang S."/>
            <person name="Scheerlinck J.P."/>
            <person name="Hofmann A."/>
            <person name="Sternberg P.W."/>
            <person name="Wang J."/>
            <person name="Gasser R.B."/>
        </authorList>
    </citation>
    <scope>NUCLEOTIDE SEQUENCE [LARGE SCALE GENOMIC DNA]</scope>
    <source>
        <strain evidence="1">DCEP-RM93M</strain>
    </source>
</reference>
<accession>A0A085MB55</accession>
<evidence type="ECO:0000313" key="2">
    <source>
        <dbReference type="Proteomes" id="UP000030764"/>
    </source>
</evidence>
<organism evidence="1 2">
    <name type="scientific">Trichuris suis</name>
    <name type="common">pig whipworm</name>
    <dbReference type="NCBI Taxonomy" id="68888"/>
    <lineage>
        <taxon>Eukaryota</taxon>
        <taxon>Metazoa</taxon>
        <taxon>Ecdysozoa</taxon>
        <taxon>Nematoda</taxon>
        <taxon>Enoplea</taxon>
        <taxon>Dorylaimia</taxon>
        <taxon>Trichinellida</taxon>
        <taxon>Trichuridae</taxon>
        <taxon>Trichuris</taxon>
    </lineage>
</organism>
<keyword evidence="2" id="KW-1185">Reference proteome</keyword>
<evidence type="ECO:0000313" key="1">
    <source>
        <dbReference type="EMBL" id="KFD54451.1"/>
    </source>
</evidence>
<dbReference type="AlphaFoldDB" id="A0A085MB55"/>
<proteinExistence type="predicted"/>
<dbReference type="EMBL" id="KL363207">
    <property type="protein sequence ID" value="KFD54451.1"/>
    <property type="molecule type" value="Genomic_DNA"/>
</dbReference>
<protein>
    <submittedName>
        <fullName evidence="1">Uncharacterized protein</fullName>
    </submittedName>
</protein>
<gene>
    <name evidence="1" type="ORF">M513_04598</name>
</gene>
<sequence length="67" mass="7119">MTIVAADLSPLAGDFGDMPFACTVHLSVDGSNSKYGDSGTPFRAVECKMSSAVVTIWRAFIFESVVD</sequence>